<comment type="caution">
    <text evidence="1">The sequence shown here is derived from an EMBL/GenBank/DDBJ whole genome shotgun (WGS) entry which is preliminary data.</text>
</comment>
<protein>
    <submittedName>
        <fullName evidence="1">Uncharacterized protein</fullName>
    </submittedName>
</protein>
<evidence type="ECO:0000313" key="1">
    <source>
        <dbReference type="EMBL" id="GAI82745.1"/>
    </source>
</evidence>
<reference evidence="1" key="1">
    <citation type="journal article" date="2014" name="Front. Microbiol.">
        <title>High frequency of phylogenetically diverse reductive dehalogenase-homologous genes in deep subseafloor sedimentary metagenomes.</title>
        <authorList>
            <person name="Kawai M."/>
            <person name="Futagami T."/>
            <person name="Toyoda A."/>
            <person name="Takaki Y."/>
            <person name="Nishi S."/>
            <person name="Hori S."/>
            <person name="Arai W."/>
            <person name="Tsubouchi T."/>
            <person name="Morono Y."/>
            <person name="Uchiyama I."/>
            <person name="Ito T."/>
            <person name="Fujiyama A."/>
            <person name="Inagaki F."/>
            <person name="Takami H."/>
        </authorList>
    </citation>
    <scope>NUCLEOTIDE SEQUENCE</scope>
    <source>
        <strain evidence="1">Expedition CK06-06</strain>
    </source>
</reference>
<gene>
    <name evidence="1" type="ORF">S12H4_23253</name>
</gene>
<proteinExistence type="predicted"/>
<dbReference type="AlphaFoldDB" id="X1T560"/>
<name>X1T560_9ZZZZ</name>
<sequence length="208" mass="24623">MIDLNSIFPDPVSGKSREIDIKTLGVEKIFDTDDYYNTLWIKLLCECENNKQPTVFFIRDYPDYESEYFCEDIALTGIPIKFLDNDHFTSISDFLELKKFHHYCKGGISTQYCTFQQKQKKGKNEWMAFHSDEQHNTFGSLIKVLDYEIEEDFKSYTLPDSPEEETINITVYYPLLILQQDLYSAFIKGKNIILKKSKHIQFRKQYHS</sequence>
<feature type="non-terminal residue" evidence="1">
    <location>
        <position position="208"/>
    </location>
</feature>
<dbReference type="EMBL" id="BARW01012305">
    <property type="protein sequence ID" value="GAI82745.1"/>
    <property type="molecule type" value="Genomic_DNA"/>
</dbReference>
<organism evidence="1">
    <name type="scientific">marine sediment metagenome</name>
    <dbReference type="NCBI Taxonomy" id="412755"/>
    <lineage>
        <taxon>unclassified sequences</taxon>
        <taxon>metagenomes</taxon>
        <taxon>ecological metagenomes</taxon>
    </lineage>
</organism>
<accession>X1T560</accession>